<feature type="region of interest" description="Disordered" evidence="1">
    <location>
        <begin position="170"/>
        <end position="220"/>
    </location>
</feature>
<dbReference type="AlphaFoldDB" id="A0AAW0EDZ4"/>
<evidence type="ECO:0000256" key="1">
    <source>
        <dbReference type="SAM" id="MobiDB-lite"/>
    </source>
</evidence>
<proteinExistence type="predicted"/>
<comment type="caution">
    <text evidence="2">The sequence shown here is derived from an EMBL/GenBank/DDBJ whole genome shotgun (WGS) entry which is preliminary data.</text>
</comment>
<gene>
    <name evidence="2" type="ORF">R3P38DRAFT_3167434</name>
</gene>
<dbReference type="Proteomes" id="UP001362999">
    <property type="component" value="Unassembled WGS sequence"/>
</dbReference>
<feature type="compositionally biased region" description="Basic residues" evidence="1">
    <location>
        <begin position="170"/>
        <end position="181"/>
    </location>
</feature>
<evidence type="ECO:0000313" key="3">
    <source>
        <dbReference type="Proteomes" id="UP001362999"/>
    </source>
</evidence>
<organism evidence="2 3">
    <name type="scientific">Favolaschia claudopus</name>
    <dbReference type="NCBI Taxonomy" id="2862362"/>
    <lineage>
        <taxon>Eukaryota</taxon>
        <taxon>Fungi</taxon>
        <taxon>Dikarya</taxon>
        <taxon>Basidiomycota</taxon>
        <taxon>Agaricomycotina</taxon>
        <taxon>Agaricomycetes</taxon>
        <taxon>Agaricomycetidae</taxon>
        <taxon>Agaricales</taxon>
        <taxon>Marasmiineae</taxon>
        <taxon>Mycenaceae</taxon>
        <taxon>Favolaschia</taxon>
    </lineage>
</organism>
<accession>A0AAW0EDZ4</accession>
<name>A0AAW0EDZ4_9AGAR</name>
<evidence type="ECO:0000313" key="2">
    <source>
        <dbReference type="EMBL" id="KAK7062438.1"/>
    </source>
</evidence>
<dbReference type="EMBL" id="JAWWNJ010000002">
    <property type="protein sequence ID" value="KAK7062438.1"/>
    <property type="molecule type" value="Genomic_DNA"/>
</dbReference>
<feature type="compositionally biased region" description="Basic and acidic residues" evidence="1">
    <location>
        <begin position="210"/>
        <end position="220"/>
    </location>
</feature>
<sequence length="220" mass="24755">MAVATHRVELKRATCIIPLGALECVRYEIGLFWFLRLMFLSSVLALRPLTRVLSYRTCPVNCLFVLIAHSPSDCPASNHSAAYFNSGVTYPILFSRCTTTSFPQRLLSTTHPRRPRTPPAFVSTPRLSNSYNAFVHFSPSPALRSTFQQLQLNVFPRPQHLLAEYPPRVSNHRVKASKSKQAHQSASGPSRPRNTAAIYSFHRNAPQNSRTKDDMTTELS</sequence>
<protein>
    <submittedName>
        <fullName evidence="2">Uncharacterized protein</fullName>
    </submittedName>
</protein>
<keyword evidence="3" id="KW-1185">Reference proteome</keyword>
<reference evidence="2 3" key="1">
    <citation type="journal article" date="2024" name="J Genomics">
        <title>Draft genome sequencing and assembly of Favolaschia claudopus CIRM-BRFM 2984 isolated from oak limbs.</title>
        <authorList>
            <person name="Navarro D."/>
            <person name="Drula E."/>
            <person name="Chaduli D."/>
            <person name="Cazenave R."/>
            <person name="Ahrendt S."/>
            <person name="Wang J."/>
            <person name="Lipzen A."/>
            <person name="Daum C."/>
            <person name="Barry K."/>
            <person name="Grigoriev I.V."/>
            <person name="Favel A."/>
            <person name="Rosso M.N."/>
            <person name="Martin F."/>
        </authorList>
    </citation>
    <scope>NUCLEOTIDE SEQUENCE [LARGE SCALE GENOMIC DNA]</scope>
    <source>
        <strain evidence="2 3">CIRM-BRFM 2984</strain>
    </source>
</reference>